<dbReference type="EMBL" id="CAACVS010000135">
    <property type="protein sequence ID" value="VEU37627.1"/>
    <property type="molecule type" value="Genomic_DNA"/>
</dbReference>
<protein>
    <submittedName>
        <fullName evidence="2">Uncharacterized protein</fullName>
    </submittedName>
</protein>
<keyword evidence="3" id="KW-1185">Reference proteome</keyword>
<evidence type="ECO:0000256" key="1">
    <source>
        <dbReference type="SAM" id="MobiDB-lite"/>
    </source>
</evidence>
<organism evidence="2 3">
    <name type="scientific">Pseudo-nitzschia multistriata</name>
    <dbReference type="NCBI Taxonomy" id="183589"/>
    <lineage>
        <taxon>Eukaryota</taxon>
        <taxon>Sar</taxon>
        <taxon>Stramenopiles</taxon>
        <taxon>Ochrophyta</taxon>
        <taxon>Bacillariophyta</taxon>
        <taxon>Bacillariophyceae</taxon>
        <taxon>Bacillariophycidae</taxon>
        <taxon>Bacillariales</taxon>
        <taxon>Bacillariaceae</taxon>
        <taxon>Pseudo-nitzschia</taxon>
    </lineage>
</organism>
<reference evidence="2 3" key="1">
    <citation type="submission" date="2019-01" db="EMBL/GenBank/DDBJ databases">
        <authorList>
            <person name="Ferrante I. M."/>
        </authorList>
    </citation>
    <scope>NUCLEOTIDE SEQUENCE [LARGE SCALE GENOMIC DNA]</scope>
    <source>
        <strain evidence="2 3">B856</strain>
    </source>
</reference>
<sequence>MASRFRKLRRERWNQMIMPTVPNTNIPDEIRVTSENKWPSAESSRDHAAIATTNKTRHAVSKNRHSDNRDSSALALALVFSSCSSSRCCSSSSRTSISLLRCHKKTPQQKKAQASVWDALGSSNIPHKSDPKIGASSAP</sequence>
<evidence type="ECO:0000313" key="2">
    <source>
        <dbReference type="EMBL" id="VEU37627.1"/>
    </source>
</evidence>
<name>A0A448Z6G2_9STRA</name>
<dbReference type="Proteomes" id="UP000291116">
    <property type="component" value="Unassembled WGS sequence"/>
</dbReference>
<feature type="region of interest" description="Disordered" evidence="1">
    <location>
        <begin position="35"/>
        <end position="68"/>
    </location>
</feature>
<gene>
    <name evidence="2" type="ORF">PSNMU_V1.4_AUG-EV-PASAV3_0044320</name>
</gene>
<evidence type="ECO:0000313" key="3">
    <source>
        <dbReference type="Proteomes" id="UP000291116"/>
    </source>
</evidence>
<feature type="region of interest" description="Disordered" evidence="1">
    <location>
        <begin position="104"/>
        <end position="139"/>
    </location>
</feature>
<proteinExistence type="predicted"/>
<accession>A0A448Z6G2</accession>
<dbReference type="AlphaFoldDB" id="A0A448Z6G2"/>